<dbReference type="GO" id="GO:0009986">
    <property type="term" value="C:cell surface"/>
    <property type="evidence" value="ECO:0000318"/>
    <property type="project" value="GO_Central"/>
</dbReference>
<reference evidence="12" key="3">
    <citation type="submission" date="2025-09" db="UniProtKB">
        <authorList>
            <consortium name="Ensembl"/>
        </authorList>
    </citation>
    <scope>IDENTIFICATION</scope>
    <source>
        <strain evidence="12">Glennie</strain>
    </source>
</reference>
<accession>F7A858</accession>
<protein>
    <recommendedName>
        <fullName evidence="11">VWFA domain-containing protein</fullName>
    </recommendedName>
</protein>
<dbReference type="STRING" id="9258.ENSOANP00000020073"/>
<dbReference type="InterPro" id="IPR028994">
    <property type="entry name" value="Integrin_alpha_N"/>
</dbReference>
<reference evidence="12 13" key="1">
    <citation type="journal article" date="2008" name="Nature">
        <title>Genome analysis of the platypus reveals unique signatures of evolution.</title>
        <authorList>
            <person name="Warren W.C."/>
            <person name="Hillier L.W."/>
            <person name="Marshall Graves J.A."/>
            <person name="Birney E."/>
            <person name="Ponting C.P."/>
            <person name="Grutzner F."/>
            <person name="Belov K."/>
            <person name="Miller W."/>
            <person name="Clarke L."/>
            <person name="Chinwalla A.T."/>
            <person name="Yang S.P."/>
            <person name="Heger A."/>
            <person name="Locke D.P."/>
            <person name="Miethke P."/>
            <person name="Waters P.D."/>
            <person name="Veyrunes F."/>
            <person name="Fulton L."/>
            <person name="Fulton B."/>
            <person name="Graves T."/>
            <person name="Wallis J."/>
            <person name="Puente X.S."/>
            <person name="Lopez-Otin C."/>
            <person name="Ordonez G.R."/>
            <person name="Eichler E.E."/>
            <person name="Chen L."/>
            <person name="Cheng Z."/>
            <person name="Deakin J.E."/>
            <person name="Alsop A."/>
            <person name="Thompson K."/>
            <person name="Kirby P."/>
            <person name="Papenfuss A.T."/>
            <person name="Wakefield M.J."/>
            <person name="Olender T."/>
            <person name="Lancet D."/>
            <person name="Huttley G.A."/>
            <person name="Smit A.F."/>
            <person name="Pask A."/>
            <person name="Temple-Smith P."/>
            <person name="Batzer M.A."/>
            <person name="Walker J.A."/>
            <person name="Konkel M.K."/>
            <person name="Harris R.S."/>
            <person name="Whittington C.M."/>
            <person name="Wong E.S."/>
            <person name="Gemmell N.J."/>
            <person name="Buschiazzo E."/>
            <person name="Vargas Jentzsch I.M."/>
            <person name="Merkel A."/>
            <person name="Schmitz J."/>
            <person name="Zemann A."/>
            <person name="Churakov G."/>
            <person name="Kriegs J.O."/>
            <person name="Brosius J."/>
            <person name="Murchison E.P."/>
            <person name="Sachidanandam R."/>
            <person name="Smith C."/>
            <person name="Hannon G.J."/>
            <person name="Tsend-Ayush E."/>
            <person name="McMillan D."/>
            <person name="Attenborough R."/>
            <person name="Rens W."/>
            <person name="Ferguson-Smith M."/>
            <person name="Lefevre C.M."/>
            <person name="Sharp J.A."/>
            <person name="Nicholas K.R."/>
            <person name="Ray D.A."/>
            <person name="Kube M."/>
            <person name="Reinhardt R."/>
            <person name="Pringle T.H."/>
            <person name="Taylor J."/>
            <person name="Jones R.C."/>
            <person name="Nixon B."/>
            <person name="Dacheux J.L."/>
            <person name="Niwa H."/>
            <person name="Sekita Y."/>
            <person name="Huang X."/>
            <person name="Stark A."/>
            <person name="Kheradpour P."/>
            <person name="Kellis M."/>
            <person name="Flicek P."/>
            <person name="Chen Y."/>
            <person name="Webber C."/>
            <person name="Hardison R."/>
            <person name="Nelson J."/>
            <person name="Hallsworth-Pepin K."/>
            <person name="Delehaunty K."/>
            <person name="Markovic C."/>
            <person name="Minx P."/>
            <person name="Feng Y."/>
            <person name="Kremitzki C."/>
            <person name="Mitreva M."/>
            <person name="Glasscock J."/>
            <person name="Wylie T."/>
            <person name="Wohldmann P."/>
            <person name="Thiru P."/>
            <person name="Nhan M.N."/>
            <person name="Pohl C.S."/>
            <person name="Smith S.M."/>
            <person name="Hou S."/>
            <person name="Nefedov M."/>
            <person name="de Jong P.J."/>
            <person name="Renfree M.B."/>
            <person name="Mardis E.R."/>
            <person name="Wilson R.K."/>
        </authorList>
    </citation>
    <scope>NUCLEOTIDE SEQUENCE [LARGE SCALE GENOMIC DNA]</scope>
    <source>
        <strain evidence="12 13">Glennie</strain>
    </source>
</reference>
<dbReference type="HOGENOM" id="CLU_004111_0_0_1"/>
<dbReference type="Pfam" id="PF01839">
    <property type="entry name" value="FG-GAP"/>
    <property type="match status" value="1"/>
</dbReference>
<dbReference type="InterPro" id="IPR036465">
    <property type="entry name" value="vWFA_dom_sf"/>
</dbReference>
<feature type="repeat" description="FG-GAP" evidence="10">
    <location>
        <begin position="584"/>
        <end position="644"/>
    </location>
</feature>
<feature type="repeat" description="FG-GAP" evidence="10">
    <location>
        <begin position="517"/>
        <end position="580"/>
    </location>
</feature>
<dbReference type="PRINTS" id="PR00453">
    <property type="entry name" value="VWFADOMAIN"/>
</dbReference>
<feature type="domain" description="VWFA" evidence="11">
    <location>
        <begin position="197"/>
        <end position="375"/>
    </location>
</feature>
<keyword evidence="8" id="KW-1015">Disulfide bond</keyword>
<evidence type="ECO:0000256" key="3">
    <source>
        <dbReference type="ARBA" id="ARBA00022729"/>
    </source>
</evidence>
<dbReference type="PANTHER" id="PTHR23220:SF79">
    <property type="entry name" value="INTEGRIN ALPHA-E"/>
    <property type="match status" value="1"/>
</dbReference>
<dbReference type="Gene3D" id="2.60.40.1510">
    <property type="entry name" value="ntegrin, alpha v. Chain A, domain 3"/>
    <property type="match status" value="1"/>
</dbReference>
<dbReference type="SMART" id="SM00327">
    <property type="entry name" value="VWA"/>
    <property type="match status" value="1"/>
</dbReference>
<organism evidence="12 13">
    <name type="scientific">Ornithorhynchus anatinus</name>
    <name type="common">Duckbill platypus</name>
    <dbReference type="NCBI Taxonomy" id="9258"/>
    <lineage>
        <taxon>Eukaryota</taxon>
        <taxon>Metazoa</taxon>
        <taxon>Chordata</taxon>
        <taxon>Craniata</taxon>
        <taxon>Vertebrata</taxon>
        <taxon>Euteleostomi</taxon>
        <taxon>Mammalia</taxon>
        <taxon>Monotremata</taxon>
        <taxon>Ornithorhynchidae</taxon>
        <taxon>Ornithorhynchus</taxon>
    </lineage>
</organism>
<dbReference type="GO" id="GO:0098609">
    <property type="term" value="P:cell-cell adhesion"/>
    <property type="evidence" value="ECO:0000318"/>
    <property type="project" value="GO_Central"/>
</dbReference>
<keyword evidence="5" id="KW-1133">Transmembrane helix</keyword>
<evidence type="ECO:0000256" key="7">
    <source>
        <dbReference type="ARBA" id="ARBA00023136"/>
    </source>
</evidence>
<sequence length="973" mass="109160">MSSRYSICRYLIYRKTMLPFFTAIISLRSFNIDINKKWITSSTHFVSEVLMHSEKSQEACLLITSSPRNKVGRLFKCSIIRDKIICDSVSRVHDGSLQGSGLTLARNSEQILLCSQLKWRKPRSLTQELNGNCILYTADLQEKASFNFSSIGIGWRLLHSSLTVPHQYLEVSSSSSIEIQSPEIPPQGRNNNNVGTEIAIVLDGSGSINPEDFEKAKDFIFNIMTRFYKKCFECEFAVVQYGSVIQTEFDLLASRDANSSLQKVKNIKQVGNVTKTASAIYHVLKEIFNVEKGSRRQNSKIIIVLTDGDVFQDPKNLATVMNLPEMKGIERFAIGVGNEFSASKKTLELIASEPHHSHKFRVEKFSGLDGLLRGLEQKIITIEGTSGETDLQFELAQIGFSAQILDQKLILLGAVGAFDWSGGVLLYNVESKKWNFMNESKNEAKTAQYSYLGKEVTPISWIMEPRHLTTASVTSKRKKSWGLPQGEISGTCDQCHPFLIHSSGEEGRVYEDNFTLVGNLKQAATVSLARFGFAVAGIGDVNQDGFTDVAVGAPLEGFLGEETSFGSVYIYNGYEGGILDNPSQRIEALKISSGLQYFGMSIDGGLDLTADGLVDIAVLSLNNATVLRSRPVVHMIVSNDLYPAALPIDYNSTVEAVLCFENNSTLPARWQGNNRRILCITIELDLNLTKDWKGLTPVCEDLQLFVLVGEEDVGLEVALQLSLLLQHGINVSYQLSRPDYGPILDRYHRPTAYFQLPYEKDCKDKLNCIPELSLSTNLSTYNVVVGHTENLNMTINLTNSGEDSFRTNLILSYPRNLLFKKIQELSFPTQSVQCSDPKQVTSLLAITCKISHPRFRNSSKRFLVTWQVDKSKFPNRTAEITVNVINNNEDQRVVENSHLLHFQHAFTAVLIKQPVLYMNISQRLSEHKEFVFKIHGENFFEVEFQLQICVPVKIQGHEIVQVKDITSTQEFKW</sequence>
<keyword evidence="6" id="KW-0401">Integrin</keyword>
<evidence type="ECO:0000256" key="4">
    <source>
        <dbReference type="ARBA" id="ARBA00022737"/>
    </source>
</evidence>
<dbReference type="InterPro" id="IPR032695">
    <property type="entry name" value="Integrin_dom_sf"/>
</dbReference>
<keyword evidence="7" id="KW-0472">Membrane</keyword>
<evidence type="ECO:0000256" key="1">
    <source>
        <dbReference type="ARBA" id="ARBA00004479"/>
    </source>
</evidence>
<dbReference type="AlphaFoldDB" id="F7A858"/>
<evidence type="ECO:0000313" key="13">
    <source>
        <dbReference type="Proteomes" id="UP000002279"/>
    </source>
</evidence>
<dbReference type="SUPFAM" id="SSF69318">
    <property type="entry name" value="Integrin alpha N-terminal domain"/>
    <property type="match status" value="1"/>
</dbReference>
<dbReference type="GO" id="GO:0038023">
    <property type="term" value="F:signaling receptor activity"/>
    <property type="evidence" value="ECO:0000318"/>
    <property type="project" value="GO_Central"/>
</dbReference>
<keyword evidence="2" id="KW-0812">Transmembrane</keyword>
<dbReference type="GeneTree" id="ENSGT00940000161532"/>
<dbReference type="SUPFAM" id="SSF53300">
    <property type="entry name" value="vWA-like"/>
    <property type="match status" value="1"/>
</dbReference>
<evidence type="ECO:0000256" key="2">
    <source>
        <dbReference type="ARBA" id="ARBA00022692"/>
    </source>
</evidence>
<reference evidence="12" key="2">
    <citation type="submission" date="2025-08" db="UniProtKB">
        <authorList>
            <consortium name="Ensembl"/>
        </authorList>
    </citation>
    <scope>IDENTIFICATION</scope>
    <source>
        <strain evidence="12">Glennie</strain>
    </source>
</reference>
<dbReference type="InterPro" id="IPR048285">
    <property type="entry name" value="Integrin_alpha_Ig-like_2"/>
</dbReference>
<proteinExistence type="predicted"/>
<name>F7A858_ORNAN</name>
<comment type="subcellular location">
    <subcellularLocation>
        <location evidence="1">Membrane</location>
        <topology evidence="1">Single-pass type I membrane protein</topology>
    </subcellularLocation>
</comment>
<dbReference type="Proteomes" id="UP000002279">
    <property type="component" value="Chromosome 17"/>
</dbReference>
<dbReference type="Gene3D" id="3.40.50.410">
    <property type="entry name" value="von Willebrand factor, type A domain"/>
    <property type="match status" value="1"/>
</dbReference>
<dbReference type="Pfam" id="PF00092">
    <property type="entry name" value="VWA"/>
    <property type="match status" value="1"/>
</dbReference>
<dbReference type="Pfam" id="PF20805">
    <property type="entry name" value="Integrin_A_Ig_2"/>
    <property type="match status" value="1"/>
</dbReference>
<evidence type="ECO:0000313" key="12">
    <source>
        <dbReference type="Ensembl" id="ENSOANP00000020073.2"/>
    </source>
</evidence>
<dbReference type="Gene3D" id="2.130.10.130">
    <property type="entry name" value="Integrin alpha, N-terminal"/>
    <property type="match status" value="2"/>
</dbReference>
<dbReference type="GO" id="GO:0008305">
    <property type="term" value="C:integrin complex"/>
    <property type="evidence" value="ECO:0000318"/>
    <property type="project" value="GO_Central"/>
</dbReference>
<dbReference type="OMA" id="FKRMQKP"/>
<dbReference type="PROSITE" id="PS51470">
    <property type="entry name" value="FG_GAP"/>
    <property type="match status" value="2"/>
</dbReference>
<keyword evidence="4" id="KW-0677">Repeat</keyword>
<evidence type="ECO:0000256" key="9">
    <source>
        <dbReference type="ARBA" id="ARBA00023180"/>
    </source>
</evidence>
<dbReference type="Bgee" id="ENSOANG00000012690">
    <property type="expression patterns" value="Expressed in ovary and 2 other cell types or tissues"/>
</dbReference>
<dbReference type="InterPro" id="IPR013519">
    <property type="entry name" value="Int_alpha_beta-p"/>
</dbReference>
<keyword evidence="3" id="KW-0732">Signal</keyword>
<evidence type="ECO:0000256" key="5">
    <source>
        <dbReference type="ARBA" id="ARBA00022989"/>
    </source>
</evidence>
<dbReference type="PROSITE" id="PS50234">
    <property type="entry name" value="VWFA"/>
    <property type="match status" value="1"/>
</dbReference>
<evidence type="ECO:0000256" key="6">
    <source>
        <dbReference type="ARBA" id="ARBA00023037"/>
    </source>
</evidence>
<dbReference type="InterPro" id="IPR013517">
    <property type="entry name" value="FG-GAP"/>
</dbReference>
<dbReference type="eggNOG" id="KOG3637">
    <property type="taxonomic scope" value="Eukaryota"/>
</dbReference>
<evidence type="ECO:0000256" key="10">
    <source>
        <dbReference type="PROSITE-ProRule" id="PRU00803"/>
    </source>
</evidence>
<keyword evidence="13" id="KW-1185">Reference proteome</keyword>
<dbReference type="FunCoup" id="F7A858">
    <property type="interactions" value="143"/>
</dbReference>
<dbReference type="SUPFAM" id="SSF69179">
    <property type="entry name" value="Integrin domains"/>
    <property type="match status" value="1"/>
</dbReference>
<dbReference type="Ensembl" id="ENSOANT00000020076.2">
    <property type="protein sequence ID" value="ENSOANP00000020073.2"/>
    <property type="gene ID" value="ENSOANG00000012690.3"/>
</dbReference>
<evidence type="ECO:0000259" key="11">
    <source>
        <dbReference type="PROSITE" id="PS50234"/>
    </source>
</evidence>
<dbReference type="PANTHER" id="PTHR23220">
    <property type="entry name" value="INTEGRIN ALPHA"/>
    <property type="match status" value="1"/>
</dbReference>
<keyword evidence="9" id="KW-0325">Glycoprotein</keyword>
<dbReference type="SMART" id="SM00191">
    <property type="entry name" value="Int_alpha"/>
    <property type="match status" value="2"/>
</dbReference>
<dbReference type="InParanoid" id="F7A858"/>
<dbReference type="InterPro" id="IPR002035">
    <property type="entry name" value="VWF_A"/>
</dbReference>
<evidence type="ECO:0000256" key="8">
    <source>
        <dbReference type="ARBA" id="ARBA00023157"/>
    </source>
</evidence>
<dbReference type="GO" id="GO:0007229">
    <property type="term" value="P:integrin-mediated signaling pathway"/>
    <property type="evidence" value="ECO:0000318"/>
    <property type="project" value="GO_Central"/>
</dbReference>